<evidence type="ECO:0000256" key="11">
    <source>
        <dbReference type="ARBA" id="ARBA00033245"/>
    </source>
</evidence>
<comment type="subcellular location">
    <subcellularLocation>
        <location evidence="1">Cell inner membrane</location>
        <topology evidence="1">Multi-pass membrane protein</topology>
    </subcellularLocation>
</comment>
<evidence type="ECO:0000259" key="14">
    <source>
        <dbReference type="Pfam" id="PF02096"/>
    </source>
</evidence>
<evidence type="ECO:0000259" key="15">
    <source>
        <dbReference type="Pfam" id="PF14849"/>
    </source>
</evidence>
<feature type="transmembrane region" description="Helical" evidence="13">
    <location>
        <begin position="378"/>
        <end position="396"/>
    </location>
</feature>
<protein>
    <recommendedName>
        <fullName evidence="3">Membrane protein insertase YidC</fullName>
    </recommendedName>
    <alternativeName>
        <fullName evidence="12">Foldase YidC</fullName>
    </alternativeName>
    <alternativeName>
        <fullName evidence="11">Membrane integrase YidC</fullName>
    </alternativeName>
</protein>
<dbReference type="InterPro" id="IPR028055">
    <property type="entry name" value="YidC/Oxa/ALB_C"/>
</dbReference>
<dbReference type="CDD" id="cd20070">
    <property type="entry name" value="5TM_YidC_Alb3"/>
    <property type="match status" value="1"/>
</dbReference>
<dbReference type="Gene3D" id="2.70.98.90">
    <property type="match status" value="1"/>
</dbReference>
<dbReference type="InterPro" id="IPR028053">
    <property type="entry name" value="Membr_insert_YidC_N"/>
</dbReference>
<evidence type="ECO:0000256" key="4">
    <source>
        <dbReference type="ARBA" id="ARBA00022448"/>
    </source>
</evidence>
<comment type="similarity">
    <text evidence="2">Belongs to the OXA1/ALB3/YidC family. Type 1 subfamily.</text>
</comment>
<evidence type="ECO:0000313" key="16">
    <source>
        <dbReference type="EMBL" id="SVA83825.1"/>
    </source>
</evidence>
<dbReference type="PANTHER" id="PTHR12428">
    <property type="entry name" value="OXA1"/>
    <property type="match status" value="1"/>
</dbReference>
<evidence type="ECO:0000256" key="9">
    <source>
        <dbReference type="ARBA" id="ARBA00023136"/>
    </source>
</evidence>
<name>A0A381Z3G5_9ZZZZ</name>
<dbReference type="NCBIfam" id="TIGR03592">
    <property type="entry name" value="yidC_oxa1_cterm"/>
    <property type="match status" value="1"/>
</dbReference>
<dbReference type="GO" id="GO:0015031">
    <property type="term" value="P:protein transport"/>
    <property type="evidence" value="ECO:0007669"/>
    <property type="project" value="UniProtKB-KW"/>
</dbReference>
<keyword evidence="5" id="KW-1003">Cell membrane</keyword>
<gene>
    <name evidence="16" type="ORF">METZ01_LOCUS136679</name>
</gene>
<reference evidence="16" key="1">
    <citation type="submission" date="2018-05" db="EMBL/GenBank/DDBJ databases">
        <authorList>
            <person name="Lanie J.A."/>
            <person name="Ng W.-L."/>
            <person name="Kazmierczak K.M."/>
            <person name="Andrzejewski T.M."/>
            <person name="Davidsen T.M."/>
            <person name="Wayne K.J."/>
            <person name="Tettelin H."/>
            <person name="Glass J.I."/>
            <person name="Rusch D."/>
            <person name="Podicherti R."/>
            <person name="Tsui H.-C.T."/>
            <person name="Winkler M.E."/>
        </authorList>
    </citation>
    <scope>NUCLEOTIDE SEQUENCE</scope>
</reference>
<dbReference type="InterPro" id="IPR001708">
    <property type="entry name" value="YidC/ALB3/OXA1/COX18"/>
</dbReference>
<dbReference type="AlphaFoldDB" id="A0A381Z3G5"/>
<dbReference type="PANTHER" id="PTHR12428:SF65">
    <property type="entry name" value="CYTOCHROME C OXIDASE ASSEMBLY PROTEIN COX18, MITOCHONDRIAL"/>
    <property type="match status" value="1"/>
</dbReference>
<evidence type="ECO:0000256" key="5">
    <source>
        <dbReference type="ARBA" id="ARBA00022475"/>
    </source>
</evidence>
<evidence type="ECO:0000256" key="12">
    <source>
        <dbReference type="ARBA" id="ARBA00033342"/>
    </source>
</evidence>
<dbReference type="Pfam" id="PF14849">
    <property type="entry name" value="YidC_periplas"/>
    <property type="match status" value="1"/>
</dbReference>
<evidence type="ECO:0000256" key="13">
    <source>
        <dbReference type="SAM" id="Phobius"/>
    </source>
</evidence>
<dbReference type="PRINTS" id="PR01900">
    <property type="entry name" value="YIDCPROTEIN"/>
</dbReference>
<evidence type="ECO:0000256" key="6">
    <source>
        <dbReference type="ARBA" id="ARBA00022692"/>
    </source>
</evidence>
<organism evidence="16">
    <name type="scientific">marine metagenome</name>
    <dbReference type="NCBI Taxonomy" id="408172"/>
    <lineage>
        <taxon>unclassified sequences</taxon>
        <taxon>metagenomes</taxon>
        <taxon>ecological metagenomes</taxon>
    </lineage>
</organism>
<proteinExistence type="inferred from homology"/>
<accession>A0A381Z3G5</accession>
<evidence type="ECO:0000256" key="2">
    <source>
        <dbReference type="ARBA" id="ARBA00010527"/>
    </source>
</evidence>
<evidence type="ECO:0000256" key="8">
    <source>
        <dbReference type="ARBA" id="ARBA00022989"/>
    </source>
</evidence>
<dbReference type="HAMAP" id="MF_01810">
    <property type="entry name" value="YidC_type1"/>
    <property type="match status" value="1"/>
</dbReference>
<dbReference type="GO" id="GO:0051205">
    <property type="term" value="P:protein insertion into membrane"/>
    <property type="evidence" value="ECO:0007669"/>
    <property type="project" value="TreeGrafter"/>
</dbReference>
<dbReference type="GO" id="GO:0005886">
    <property type="term" value="C:plasma membrane"/>
    <property type="evidence" value="ECO:0007669"/>
    <property type="project" value="UniProtKB-SubCell"/>
</dbReference>
<dbReference type="InterPro" id="IPR038221">
    <property type="entry name" value="YidC_periplasmic_sf"/>
</dbReference>
<feature type="domain" description="Membrane insertase YidC/Oxa/ALB C-terminal" evidence="14">
    <location>
        <begin position="268"/>
        <end position="447"/>
    </location>
</feature>
<keyword evidence="7" id="KW-0653">Protein transport</keyword>
<dbReference type="EMBL" id="UINC01019819">
    <property type="protein sequence ID" value="SVA83825.1"/>
    <property type="molecule type" value="Genomic_DNA"/>
</dbReference>
<feature type="transmembrane region" description="Helical" evidence="13">
    <location>
        <begin position="267"/>
        <end position="286"/>
    </location>
</feature>
<evidence type="ECO:0000256" key="3">
    <source>
        <dbReference type="ARBA" id="ARBA00015325"/>
    </source>
</evidence>
<dbReference type="InterPro" id="IPR019998">
    <property type="entry name" value="Membr_insert_YidC"/>
</dbReference>
<dbReference type="CDD" id="cd19961">
    <property type="entry name" value="EcYidC-like_peri"/>
    <property type="match status" value="1"/>
</dbReference>
<keyword evidence="9 13" id="KW-0472">Membrane</keyword>
<evidence type="ECO:0000256" key="7">
    <source>
        <dbReference type="ARBA" id="ARBA00022927"/>
    </source>
</evidence>
<keyword evidence="6 13" id="KW-0812">Transmembrane</keyword>
<feature type="domain" description="Membrane insertase YidC N-terminal" evidence="15">
    <location>
        <begin position="14"/>
        <end position="248"/>
    </location>
</feature>
<keyword evidence="8 13" id="KW-1133">Transmembrane helix</keyword>
<evidence type="ECO:0000256" key="1">
    <source>
        <dbReference type="ARBA" id="ARBA00004429"/>
    </source>
</evidence>
<evidence type="ECO:0000256" key="10">
    <source>
        <dbReference type="ARBA" id="ARBA00023186"/>
    </source>
</evidence>
<feature type="transmembrane region" description="Helical" evidence="13">
    <location>
        <begin position="430"/>
        <end position="447"/>
    </location>
</feature>
<keyword evidence="10" id="KW-0143">Chaperone</keyword>
<feature type="transmembrane region" description="Helical" evidence="13">
    <location>
        <begin position="331"/>
        <end position="358"/>
    </location>
</feature>
<dbReference type="InterPro" id="IPR047196">
    <property type="entry name" value="YidC_ALB_C"/>
</dbReference>
<dbReference type="PRINTS" id="PR00701">
    <property type="entry name" value="60KDINNERMP"/>
</dbReference>
<dbReference type="Pfam" id="PF02096">
    <property type="entry name" value="60KD_IMP"/>
    <property type="match status" value="1"/>
</dbReference>
<dbReference type="GO" id="GO:0032977">
    <property type="term" value="F:membrane insertase activity"/>
    <property type="evidence" value="ECO:0007669"/>
    <property type="project" value="InterPro"/>
</dbReference>
<sequence>MISAKLLEFESFFSDGFVELLPEGGLGALGVQVETDQGILDLRGLPFEVSPREGIQLNEGDAPQTLTFRYEHPSGAMSLESNYTFDPSSYVIQVRTRAVGFGRALLVTDMGTGLAYNEESQAEESRVMAYVTAHLREGIQSEPLRKVEAASVEEGPFIWSVFKSKYFLFALMPGRGEDEQYLGGLRVKPAPGEDQAEVAVTQSLGSDGAVNYRLFMGPQDRDLLLTFENELEEANPYGYRWMRPVVKPVVGIVLAILNFLHRNLNVGYGWVLIIFGVLMRVLLFPLNQKAMRAQMRNMAVQPLLQEIQKQYKDQPEKLQKEMMKLYKEHGFNPLAGCVPMLLPWPVLITLFFVFQNAIQLRGESFLWLPNLSAADPFYILPVLLGASMFLMQWISLRSMPSPNPQMKMMMWMMPFMMTFIFLRFASGLNLYYATANLATIPQQFWIAKERRKLSEKAPLKPNINSD</sequence>
<keyword evidence="4" id="KW-0813">Transport</keyword>